<dbReference type="GO" id="GO:0046872">
    <property type="term" value="F:metal ion binding"/>
    <property type="evidence" value="ECO:0007669"/>
    <property type="project" value="UniProtKB-KW"/>
</dbReference>
<keyword evidence="1" id="KW-0479">Metal-binding</keyword>
<evidence type="ECO:0000256" key="2">
    <source>
        <dbReference type="ARBA" id="ARBA00022833"/>
    </source>
</evidence>
<dbReference type="AlphaFoldDB" id="A0A7J7LLM9"/>
<keyword evidence="3" id="KW-0560">Oxidoreductase</keyword>
<dbReference type="OrthoDB" id="779048at2759"/>
<evidence type="ECO:0000313" key="4">
    <source>
        <dbReference type="EMBL" id="KAF6143448.1"/>
    </source>
</evidence>
<evidence type="ECO:0000256" key="3">
    <source>
        <dbReference type="ARBA" id="ARBA00023002"/>
    </source>
</evidence>
<dbReference type="InterPro" id="IPR036291">
    <property type="entry name" value="NAD(P)-bd_dom_sf"/>
</dbReference>
<comment type="caution">
    <text evidence="4">The sequence shown here is derived from an EMBL/GenBank/DDBJ whole genome shotgun (WGS) entry which is preliminary data.</text>
</comment>
<dbReference type="SUPFAM" id="SSF51735">
    <property type="entry name" value="NAD(P)-binding Rossmann-fold domains"/>
    <property type="match status" value="1"/>
</dbReference>
<keyword evidence="5" id="KW-1185">Reference proteome</keyword>
<evidence type="ECO:0008006" key="6">
    <source>
        <dbReference type="Google" id="ProtNLM"/>
    </source>
</evidence>
<dbReference type="Proteomes" id="UP000541444">
    <property type="component" value="Unassembled WGS sequence"/>
</dbReference>
<dbReference type="GO" id="GO:0016616">
    <property type="term" value="F:oxidoreductase activity, acting on the CH-OH group of donors, NAD or NADP as acceptor"/>
    <property type="evidence" value="ECO:0007669"/>
    <property type="project" value="InterPro"/>
</dbReference>
<dbReference type="PANTHER" id="PTHR42683">
    <property type="entry name" value="ALDEHYDE REDUCTASE"/>
    <property type="match status" value="1"/>
</dbReference>
<evidence type="ECO:0000313" key="5">
    <source>
        <dbReference type="Proteomes" id="UP000541444"/>
    </source>
</evidence>
<name>A0A7J7LLM9_9MAGN</name>
<proteinExistence type="predicted"/>
<accession>A0A7J7LLM9</accession>
<reference evidence="4 5" key="1">
    <citation type="journal article" date="2020" name="IScience">
        <title>Genome Sequencing of the Endangered Kingdonia uniflora (Circaeasteraceae, Ranunculales) Reveals Potential Mechanisms of Evolutionary Specialization.</title>
        <authorList>
            <person name="Sun Y."/>
            <person name="Deng T."/>
            <person name="Zhang A."/>
            <person name="Moore M.J."/>
            <person name="Landis J.B."/>
            <person name="Lin N."/>
            <person name="Zhang H."/>
            <person name="Zhang X."/>
            <person name="Huang J."/>
            <person name="Zhang X."/>
            <person name="Sun H."/>
            <person name="Wang H."/>
        </authorList>
    </citation>
    <scope>NUCLEOTIDE SEQUENCE [LARGE SCALE GENOMIC DNA]</scope>
    <source>
        <strain evidence="4">TB1705</strain>
        <tissue evidence="4">Leaf</tissue>
    </source>
</reference>
<gene>
    <name evidence="4" type="ORF">GIB67_029617</name>
</gene>
<sequence length="93" mass="10457">MALLKPIGVLVLVGFPCKVKFNPISLLAGSRAIFGSVAGDTKDMQEMLDFCAANNIHPKVEVILIQYVNEALDWMENRDVKYQFVIDIKNFLK</sequence>
<organism evidence="4 5">
    <name type="scientific">Kingdonia uniflora</name>
    <dbReference type="NCBI Taxonomy" id="39325"/>
    <lineage>
        <taxon>Eukaryota</taxon>
        <taxon>Viridiplantae</taxon>
        <taxon>Streptophyta</taxon>
        <taxon>Embryophyta</taxon>
        <taxon>Tracheophyta</taxon>
        <taxon>Spermatophyta</taxon>
        <taxon>Magnoliopsida</taxon>
        <taxon>Ranunculales</taxon>
        <taxon>Circaeasteraceae</taxon>
        <taxon>Kingdonia</taxon>
    </lineage>
</organism>
<dbReference type="Gene3D" id="3.90.180.10">
    <property type="entry name" value="Medium-chain alcohol dehydrogenases, catalytic domain"/>
    <property type="match status" value="1"/>
</dbReference>
<keyword evidence="2" id="KW-0862">Zinc</keyword>
<evidence type="ECO:0000256" key="1">
    <source>
        <dbReference type="ARBA" id="ARBA00022723"/>
    </source>
</evidence>
<dbReference type="EMBL" id="JACGCM010002205">
    <property type="protein sequence ID" value="KAF6143448.1"/>
    <property type="molecule type" value="Genomic_DNA"/>
</dbReference>
<dbReference type="InterPro" id="IPR047109">
    <property type="entry name" value="CAD-like"/>
</dbReference>
<protein>
    <recommendedName>
        <fullName evidence="6">Cinnamyl alcohol dehydrogenase</fullName>
    </recommendedName>
</protein>
<dbReference type="Gene3D" id="3.40.50.720">
    <property type="entry name" value="NAD(P)-binding Rossmann-like Domain"/>
    <property type="match status" value="1"/>
</dbReference>